<evidence type="ECO:0000256" key="3">
    <source>
        <dbReference type="ARBA" id="ARBA00048488"/>
    </source>
</evidence>
<evidence type="ECO:0000313" key="7">
    <source>
        <dbReference type="Proteomes" id="UP000265509"/>
    </source>
</evidence>
<dbReference type="OrthoDB" id="9785497at2"/>
<sequence length="182" mass="20428">MNRRTLLGGFMSLPLALALRPWPVGATSSADIESMQQNWRELLPPDFSPPDANDTLQRSAEEWRRLLSKQAFHVLREEGTERAFTSPLNDEHRAGLFLCAACNLPLFSSAMKYDSGTGWPSFFTHIPAAMGTRTDFKLIWPRTEYHCIRCGGHQGHVFKDGPPPTGERWCNNGVALRFLPSA</sequence>
<proteinExistence type="predicted"/>
<dbReference type="EMBL" id="QRAN01000021">
    <property type="protein sequence ID" value="RLQ20672.1"/>
    <property type="molecule type" value="Genomic_DNA"/>
</dbReference>
<protein>
    <recommendedName>
        <fullName evidence="1">peptide-methionine (R)-S-oxide reductase</fullName>
        <ecNumber evidence="1">1.8.4.12</ecNumber>
    </recommendedName>
</protein>
<dbReference type="Proteomes" id="UP000265509">
    <property type="component" value="Unassembled WGS sequence"/>
</dbReference>
<dbReference type="Pfam" id="PF01641">
    <property type="entry name" value="SelR"/>
    <property type="match status" value="1"/>
</dbReference>
<dbReference type="NCBIfam" id="TIGR00357">
    <property type="entry name" value="peptide-methionine (R)-S-oxide reductase MsrB"/>
    <property type="match status" value="1"/>
</dbReference>
<dbReference type="InterPro" id="IPR002579">
    <property type="entry name" value="Met_Sox_Rdtase_MsrB_dom"/>
</dbReference>
<evidence type="ECO:0000256" key="2">
    <source>
        <dbReference type="ARBA" id="ARBA00023002"/>
    </source>
</evidence>
<evidence type="ECO:0000256" key="1">
    <source>
        <dbReference type="ARBA" id="ARBA00012499"/>
    </source>
</evidence>
<evidence type="ECO:0000259" key="5">
    <source>
        <dbReference type="PROSITE" id="PS51790"/>
    </source>
</evidence>
<dbReference type="SUPFAM" id="SSF51316">
    <property type="entry name" value="Mss4-like"/>
    <property type="match status" value="1"/>
</dbReference>
<dbReference type="GO" id="GO:0030091">
    <property type="term" value="P:protein repair"/>
    <property type="evidence" value="ECO:0007669"/>
    <property type="project" value="InterPro"/>
</dbReference>
<dbReference type="Gene3D" id="2.170.150.20">
    <property type="entry name" value="Peptide methionine sulfoxide reductase"/>
    <property type="match status" value="1"/>
</dbReference>
<accession>A0A3L7DXV5</accession>
<dbReference type="AlphaFoldDB" id="A0A3L7DXV5"/>
<keyword evidence="7" id="KW-1185">Reference proteome</keyword>
<feature type="chain" id="PRO_5017947785" description="peptide-methionine (R)-S-oxide reductase" evidence="4">
    <location>
        <begin position="27"/>
        <end position="182"/>
    </location>
</feature>
<dbReference type="InterPro" id="IPR028427">
    <property type="entry name" value="Met_Sox_Rdtase_MsrB"/>
</dbReference>
<feature type="signal peptide" evidence="4">
    <location>
        <begin position="1"/>
        <end position="26"/>
    </location>
</feature>
<dbReference type="GO" id="GO:0033743">
    <property type="term" value="F:peptide-methionine (R)-S-oxide reductase activity"/>
    <property type="evidence" value="ECO:0007669"/>
    <property type="project" value="UniProtKB-EC"/>
</dbReference>
<keyword evidence="4" id="KW-0732">Signal</keyword>
<dbReference type="PANTHER" id="PTHR10173:SF57">
    <property type="entry name" value="PEPTIDE-METHIONINE (R)-S-OXIDE REDUCTASE"/>
    <property type="match status" value="1"/>
</dbReference>
<dbReference type="RefSeq" id="WP_117956646.1">
    <property type="nucleotide sequence ID" value="NZ_QRAN01000021.1"/>
</dbReference>
<comment type="caution">
    <text evidence="6">The sequence shown here is derived from an EMBL/GenBank/DDBJ whole genome shotgun (WGS) entry which is preliminary data.</text>
</comment>
<gene>
    <name evidence="6" type="primary">msrB</name>
    <name evidence="6" type="ORF">DWB85_16210</name>
</gene>
<reference evidence="6 7" key="1">
    <citation type="submission" date="2018-07" db="EMBL/GenBank/DDBJ databases">
        <title>Halioglobus sp. genome submission.</title>
        <authorList>
            <person name="Ye M.-Q."/>
            <person name="Du Z.-J."/>
        </authorList>
    </citation>
    <scope>NUCLEOTIDE SEQUENCE [LARGE SCALE GENOMIC DNA]</scope>
    <source>
        <strain evidence="6 7">U0301</strain>
    </source>
</reference>
<keyword evidence="2 6" id="KW-0560">Oxidoreductase</keyword>
<dbReference type="PROSITE" id="PS51790">
    <property type="entry name" value="MSRB"/>
    <property type="match status" value="1"/>
</dbReference>
<name>A0A3L7DXV5_9GAMM</name>
<dbReference type="InterPro" id="IPR011057">
    <property type="entry name" value="Mss4-like_sf"/>
</dbReference>
<dbReference type="PANTHER" id="PTHR10173">
    <property type="entry name" value="METHIONINE SULFOXIDE REDUCTASE"/>
    <property type="match status" value="1"/>
</dbReference>
<comment type="catalytic activity">
    <reaction evidence="3">
        <text>L-methionyl-[protein] + [thioredoxin]-disulfide + H2O = L-methionyl-(R)-S-oxide-[protein] + [thioredoxin]-dithiol</text>
        <dbReference type="Rhea" id="RHEA:24164"/>
        <dbReference type="Rhea" id="RHEA-COMP:10698"/>
        <dbReference type="Rhea" id="RHEA-COMP:10700"/>
        <dbReference type="Rhea" id="RHEA-COMP:12313"/>
        <dbReference type="Rhea" id="RHEA-COMP:12314"/>
        <dbReference type="ChEBI" id="CHEBI:15377"/>
        <dbReference type="ChEBI" id="CHEBI:16044"/>
        <dbReference type="ChEBI" id="CHEBI:29950"/>
        <dbReference type="ChEBI" id="CHEBI:45764"/>
        <dbReference type="ChEBI" id="CHEBI:50058"/>
        <dbReference type="EC" id="1.8.4.12"/>
    </reaction>
</comment>
<dbReference type="GO" id="GO:0005737">
    <property type="term" value="C:cytoplasm"/>
    <property type="evidence" value="ECO:0007669"/>
    <property type="project" value="TreeGrafter"/>
</dbReference>
<evidence type="ECO:0000313" key="6">
    <source>
        <dbReference type="EMBL" id="RLQ20672.1"/>
    </source>
</evidence>
<dbReference type="GO" id="GO:0006979">
    <property type="term" value="P:response to oxidative stress"/>
    <property type="evidence" value="ECO:0007669"/>
    <property type="project" value="InterPro"/>
</dbReference>
<feature type="domain" description="MsrB" evidence="5">
    <location>
        <begin position="60"/>
        <end position="181"/>
    </location>
</feature>
<organism evidence="6 7">
    <name type="scientific">Seongchinamella sediminis</name>
    <dbReference type="NCBI Taxonomy" id="2283635"/>
    <lineage>
        <taxon>Bacteria</taxon>
        <taxon>Pseudomonadati</taxon>
        <taxon>Pseudomonadota</taxon>
        <taxon>Gammaproteobacteria</taxon>
        <taxon>Cellvibrionales</taxon>
        <taxon>Halieaceae</taxon>
        <taxon>Seongchinamella</taxon>
    </lineage>
</organism>
<evidence type="ECO:0000256" key="4">
    <source>
        <dbReference type="SAM" id="SignalP"/>
    </source>
</evidence>
<dbReference type="EC" id="1.8.4.12" evidence="1"/>